<feature type="region of interest" description="Disordered" evidence="1">
    <location>
        <begin position="67"/>
        <end position="88"/>
    </location>
</feature>
<geneLocation type="plasmid" evidence="3 4">
    <name>p-SCP4</name>
</geneLocation>
<keyword evidence="3" id="KW-0614">Plasmid</keyword>
<gene>
    <name evidence="3" type="ORF">GQA70_21805</name>
</gene>
<protein>
    <recommendedName>
        <fullName evidence="2">Transposase IS66 C-terminal domain-containing protein</fullName>
    </recommendedName>
</protein>
<proteinExistence type="predicted"/>
<accession>A0ABX7FEV0</accession>
<dbReference type="EMBL" id="CP047170">
    <property type="protein sequence ID" value="QRF69004.1"/>
    <property type="molecule type" value="Genomic_DNA"/>
</dbReference>
<feature type="compositionally biased region" description="Basic and acidic residues" evidence="1">
    <location>
        <begin position="67"/>
        <end position="78"/>
    </location>
</feature>
<evidence type="ECO:0000256" key="1">
    <source>
        <dbReference type="SAM" id="MobiDB-lite"/>
    </source>
</evidence>
<feature type="compositionally biased region" description="Basic residues" evidence="1">
    <location>
        <begin position="79"/>
        <end position="88"/>
    </location>
</feature>
<keyword evidence="4" id="KW-1185">Reference proteome</keyword>
<organism evidence="3 4">
    <name type="scientific">Ponticoccus alexandrii</name>
    <dbReference type="NCBI Taxonomy" id="1943633"/>
    <lineage>
        <taxon>Bacteria</taxon>
        <taxon>Pseudomonadati</taxon>
        <taxon>Pseudomonadota</taxon>
        <taxon>Alphaproteobacteria</taxon>
        <taxon>Rhodobacterales</taxon>
        <taxon>Roseobacteraceae</taxon>
        <taxon>Ponticoccus</taxon>
    </lineage>
</organism>
<reference evidence="3 4" key="1">
    <citation type="submission" date="2019-12" db="EMBL/GenBank/DDBJ databases">
        <title>Complete Genome Sequence of a Quorum-Sensing Bacterium,Rhodobacteraceae bacterium C31, Isolated from a marine microalgae symbiotic bacteria.</title>
        <authorList>
            <person name="Zhang Y."/>
        </authorList>
    </citation>
    <scope>NUCLEOTIDE SEQUENCE [LARGE SCALE GENOMIC DNA]</scope>
    <source>
        <strain evidence="3 4">C31</strain>
        <plasmid evidence="3 4">p-SCP4</plasmid>
    </source>
</reference>
<sequence>MIFAVAIKEPMRTQVGTFSGHEVGAESWAMLASLIANCKMSDVDPVSYITETLRALLDSRPKRRIENAHVPALRDRARPRSIGRHQSA</sequence>
<evidence type="ECO:0000259" key="2">
    <source>
        <dbReference type="Pfam" id="PF13817"/>
    </source>
</evidence>
<feature type="domain" description="Transposase IS66 C-terminal" evidence="2">
    <location>
        <begin position="33"/>
        <end position="66"/>
    </location>
</feature>
<dbReference type="Pfam" id="PF13817">
    <property type="entry name" value="DDE_Tnp_IS66_C"/>
    <property type="match status" value="1"/>
</dbReference>
<evidence type="ECO:0000313" key="4">
    <source>
        <dbReference type="Proteomes" id="UP000596387"/>
    </source>
</evidence>
<dbReference type="Proteomes" id="UP000596387">
    <property type="component" value="Plasmid p-SCP4"/>
</dbReference>
<dbReference type="InterPro" id="IPR039552">
    <property type="entry name" value="IS66_C"/>
</dbReference>
<name>A0ABX7FEV0_9RHOB</name>
<evidence type="ECO:0000313" key="3">
    <source>
        <dbReference type="EMBL" id="QRF69004.1"/>
    </source>
</evidence>
<dbReference type="RefSeq" id="WP_023851980.1">
    <property type="nucleotide sequence ID" value="NZ_CP047170.1"/>
</dbReference>